<sequence>MRDSAGDEILFFYLLYCASRGDSRWLLEQLCFKCVTISVTLPVSSLVIFATMQITRQILELFNCFSITCVLSQFY</sequence>
<protein>
    <submittedName>
        <fullName evidence="1">Uncharacterized protein</fullName>
    </submittedName>
</protein>
<dbReference type="EMBL" id="JBBNAG010000007">
    <property type="protein sequence ID" value="KAK9118630.1"/>
    <property type="molecule type" value="Genomic_DNA"/>
</dbReference>
<dbReference type="AlphaFoldDB" id="A0AAP0NUY2"/>
<reference evidence="1 2" key="1">
    <citation type="submission" date="2024-01" db="EMBL/GenBank/DDBJ databases">
        <title>Genome assemblies of Stephania.</title>
        <authorList>
            <person name="Yang L."/>
        </authorList>
    </citation>
    <scope>NUCLEOTIDE SEQUENCE [LARGE SCALE GENOMIC DNA]</scope>
    <source>
        <strain evidence="1">JXDWG</strain>
        <tissue evidence="1">Leaf</tissue>
    </source>
</reference>
<proteinExistence type="predicted"/>
<keyword evidence="2" id="KW-1185">Reference proteome</keyword>
<dbReference type="Proteomes" id="UP001419268">
    <property type="component" value="Unassembled WGS sequence"/>
</dbReference>
<comment type="caution">
    <text evidence="1">The sequence shown here is derived from an EMBL/GenBank/DDBJ whole genome shotgun (WGS) entry which is preliminary data.</text>
</comment>
<evidence type="ECO:0000313" key="1">
    <source>
        <dbReference type="EMBL" id="KAK9118630.1"/>
    </source>
</evidence>
<gene>
    <name evidence="1" type="ORF">Scep_016723</name>
</gene>
<organism evidence="1 2">
    <name type="scientific">Stephania cephalantha</name>
    <dbReference type="NCBI Taxonomy" id="152367"/>
    <lineage>
        <taxon>Eukaryota</taxon>
        <taxon>Viridiplantae</taxon>
        <taxon>Streptophyta</taxon>
        <taxon>Embryophyta</taxon>
        <taxon>Tracheophyta</taxon>
        <taxon>Spermatophyta</taxon>
        <taxon>Magnoliopsida</taxon>
        <taxon>Ranunculales</taxon>
        <taxon>Menispermaceae</taxon>
        <taxon>Menispermoideae</taxon>
        <taxon>Cissampelideae</taxon>
        <taxon>Stephania</taxon>
    </lineage>
</organism>
<accession>A0AAP0NUY2</accession>
<evidence type="ECO:0000313" key="2">
    <source>
        <dbReference type="Proteomes" id="UP001419268"/>
    </source>
</evidence>
<name>A0AAP0NUY2_9MAGN</name>